<name>A0A383EUK9_9ZZZZ</name>
<sequence length="35" mass="3961">MKKIFFDKGSSMHRILAILEQVASSDRPVTPTEIN</sequence>
<dbReference type="AlphaFoldDB" id="A0A383EUK9"/>
<proteinExistence type="predicted"/>
<evidence type="ECO:0000313" key="1">
    <source>
        <dbReference type="EMBL" id="SVE59768.1"/>
    </source>
</evidence>
<reference evidence="1" key="1">
    <citation type="submission" date="2018-05" db="EMBL/GenBank/DDBJ databases">
        <authorList>
            <person name="Lanie J.A."/>
            <person name="Ng W.-L."/>
            <person name="Kazmierczak K.M."/>
            <person name="Andrzejewski T.M."/>
            <person name="Davidsen T.M."/>
            <person name="Wayne K.J."/>
            <person name="Tettelin H."/>
            <person name="Glass J.I."/>
            <person name="Rusch D."/>
            <person name="Podicherti R."/>
            <person name="Tsui H.-C.T."/>
            <person name="Winkler M.E."/>
        </authorList>
    </citation>
    <scope>NUCLEOTIDE SEQUENCE</scope>
</reference>
<dbReference type="EMBL" id="UINC01228454">
    <property type="protein sequence ID" value="SVE59768.1"/>
    <property type="molecule type" value="Genomic_DNA"/>
</dbReference>
<gene>
    <name evidence="1" type="ORF">METZ01_LOCUS512622</name>
</gene>
<feature type="non-terminal residue" evidence="1">
    <location>
        <position position="35"/>
    </location>
</feature>
<accession>A0A383EUK9</accession>
<protein>
    <submittedName>
        <fullName evidence="1">Uncharacterized protein</fullName>
    </submittedName>
</protein>
<organism evidence="1">
    <name type="scientific">marine metagenome</name>
    <dbReference type="NCBI Taxonomy" id="408172"/>
    <lineage>
        <taxon>unclassified sequences</taxon>
        <taxon>metagenomes</taxon>
        <taxon>ecological metagenomes</taxon>
    </lineage>
</organism>